<name>A0A8B8GMY5_9HEMI</name>
<evidence type="ECO:0000313" key="2">
    <source>
        <dbReference type="Proteomes" id="UP000694846"/>
    </source>
</evidence>
<gene>
    <name evidence="3" type="primary">LOC112693657</name>
</gene>
<feature type="chain" id="PRO_5034562521" evidence="1">
    <location>
        <begin position="27"/>
        <end position="262"/>
    </location>
</feature>
<sequence length="262" mass="28687">MQTPTVITAVCLLMPVLVLQFRLISGHTIIDQHEGIEGNEAEPRALKSESVLMGIANSLIGGKTKGTTGGGQSSYCIDRDVYQRSARGFCTLSSLTTLSSPCKFFKMANGFCDLPDILSLSLNMSNIVLMLVLRGLIWGVSYIQGSGKEARSEDLQTSAADMINETDMMLFLGYLVADESGQHDCLNLVACQQPTRAESYLRSAEMVWKTAKMLDGVVPLDTKYEQMLIELQEAIDNGKAGGDCQVRYKCYGPNNVDRFNLT</sequence>
<feature type="signal peptide" evidence="1">
    <location>
        <begin position="1"/>
        <end position="26"/>
    </location>
</feature>
<dbReference type="GeneID" id="112693657"/>
<keyword evidence="2" id="KW-1185">Reference proteome</keyword>
<dbReference type="OrthoDB" id="6363452at2759"/>
<reference evidence="3" key="1">
    <citation type="submission" date="2025-08" db="UniProtKB">
        <authorList>
            <consortium name="RefSeq"/>
        </authorList>
    </citation>
    <scope>IDENTIFICATION</scope>
    <source>
        <tissue evidence="3">Whole body</tissue>
    </source>
</reference>
<evidence type="ECO:0000256" key="1">
    <source>
        <dbReference type="SAM" id="SignalP"/>
    </source>
</evidence>
<protein>
    <submittedName>
        <fullName evidence="3">Uncharacterized protein LOC112693657 isoform X1</fullName>
    </submittedName>
</protein>
<organism evidence="2 3">
    <name type="scientific">Sipha flava</name>
    <name type="common">yellow sugarcane aphid</name>
    <dbReference type="NCBI Taxonomy" id="143950"/>
    <lineage>
        <taxon>Eukaryota</taxon>
        <taxon>Metazoa</taxon>
        <taxon>Ecdysozoa</taxon>
        <taxon>Arthropoda</taxon>
        <taxon>Hexapoda</taxon>
        <taxon>Insecta</taxon>
        <taxon>Pterygota</taxon>
        <taxon>Neoptera</taxon>
        <taxon>Paraneoptera</taxon>
        <taxon>Hemiptera</taxon>
        <taxon>Sternorrhyncha</taxon>
        <taxon>Aphidomorpha</taxon>
        <taxon>Aphidoidea</taxon>
        <taxon>Aphididae</taxon>
        <taxon>Sipha</taxon>
    </lineage>
</organism>
<dbReference type="RefSeq" id="XP_025424619.1">
    <property type="nucleotide sequence ID" value="XM_025568834.1"/>
</dbReference>
<proteinExistence type="predicted"/>
<dbReference type="AlphaFoldDB" id="A0A8B8GMY5"/>
<evidence type="ECO:0000313" key="3">
    <source>
        <dbReference type="RefSeq" id="XP_025424619.1"/>
    </source>
</evidence>
<accession>A0A8B8GMY5</accession>
<keyword evidence="1" id="KW-0732">Signal</keyword>
<dbReference type="Proteomes" id="UP000694846">
    <property type="component" value="Unplaced"/>
</dbReference>